<organism evidence="1 2">
    <name type="scientific">Methanospirillum purgamenti</name>
    <dbReference type="NCBI Taxonomy" id="2834276"/>
    <lineage>
        <taxon>Archaea</taxon>
        <taxon>Methanobacteriati</taxon>
        <taxon>Methanobacteriota</taxon>
        <taxon>Stenosarchaea group</taxon>
        <taxon>Methanomicrobia</taxon>
        <taxon>Methanomicrobiales</taxon>
        <taxon>Methanospirillaceae</taxon>
        <taxon>Methanospirillum</taxon>
    </lineage>
</organism>
<dbReference type="PANTHER" id="PTHR40730:SF3">
    <property type="entry name" value="HTH CRO_C1-TYPE DOMAIN-CONTAINING PROTEIN"/>
    <property type="match status" value="1"/>
</dbReference>
<protein>
    <submittedName>
        <fullName evidence="1">Transcriptional regulator</fullName>
    </submittedName>
</protein>
<dbReference type="SUPFAM" id="SSF47413">
    <property type="entry name" value="lambda repressor-like DNA-binding domains"/>
    <property type="match status" value="1"/>
</dbReference>
<accession>A0A8E7AXQ9</accession>
<dbReference type="GO" id="GO:0003677">
    <property type="term" value="F:DNA binding"/>
    <property type="evidence" value="ECO:0007669"/>
    <property type="project" value="InterPro"/>
</dbReference>
<dbReference type="CDD" id="cd00093">
    <property type="entry name" value="HTH_XRE"/>
    <property type="match status" value="1"/>
</dbReference>
<proteinExistence type="predicted"/>
<gene>
    <name evidence="1" type="ORF">KHC33_01900</name>
</gene>
<evidence type="ECO:0000313" key="2">
    <source>
        <dbReference type="Proteomes" id="UP000680656"/>
    </source>
</evidence>
<sequence>MEKLPCETIVWDSLPAIRAAIAVEMVRIGLSQKMVASILNMAPSAVSQYLSGKRGYRIVFSDEVTSAIASLAADLVSGQISDPRERICKICVLIRGGDSVCSACTTPDGHTPTICRQD</sequence>
<dbReference type="GeneID" id="65095898"/>
<dbReference type="InterPro" id="IPR010982">
    <property type="entry name" value="Lambda_DNA-bd_dom_sf"/>
</dbReference>
<dbReference type="KEGG" id="mrtj:KHC33_01900"/>
<name>A0A8E7AXQ9_9EURY</name>
<dbReference type="Proteomes" id="UP000680656">
    <property type="component" value="Chromosome"/>
</dbReference>
<dbReference type="RefSeq" id="WP_214420112.1">
    <property type="nucleotide sequence ID" value="NZ_CP075546.1"/>
</dbReference>
<dbReference type="PANTHER" id="PTHR40730">
    <property type="entry name" value="TRANSCRIPTIONAL REGULATOR PROTEIN-LIKE PROTEIN"/>
    <property type="match status" value="1"/>
</dbReference>
<dbReference type="InterPro" id="IPR001387">
    <property type="entry name" value="Cro/C1-type_HTH"/>
</dbReference>
<evidence type="ECO:0000313" key="1">
    <source>
        <dbReference type="EMBL" id="QVV89315.1"/>
    </source>
</evidence>
<keyword evidence="2" id="KW-1185">Reference proteome</keyword>
<dbReference type="AlphaFoldDB" id="A0A8E7AXQ9"/>
<reference evidence="1 2" key="1">
    <citation type="submission" date="2021-05" db="EMBL/GenBank/DDBJ databases">
        <title>A novel Methanospirillum isolate from a pyrite-forming mixed culture.</title>
        <authorList>
            <person name="Bunk B."/>
            <person name="Sproer C."/>
            <person name="Spring S."/>
            <person name="Pester M."/>
        </authorList>
    </citation>
    <scope>NUCLEOTIDE SEQUENCE [LARGE SCALE GENOMIC DNA]</scope>
    <source>
        <strain evidence="1 2">J.3.6.1-F.2.7.3</strain>
    </source>
</reference>
<dbReference type="EMBL" id="CP075546">
    <property type="protein sequence ID" value="QVV89315.1"/>
    <property type="molecule type" value="Genomic_DNA"/>
</dbReference>